<organism evidence="1 2">
    <name type="scientific">Spiroplasma mirum ATCC 29335</name>
    <dbReference type="NCBI Taxonomy" id="838561"/>
    <lineage>
        <taxon>Bacteria</taxon>
        <taxon>Bacillati</taxon>
        <taxon>Mycoplasmatota</taxon>
        <taxon>Mollicutes</taxon>
        <taxon>Entomoplasmatales</taxon>
        <taxon>Spiroplasmataceae</taxon>
        <taxon>Spiroplasma</taxon>
    </lineage>
</organism>
<dbReference type="AlphaFoldDB" id="W6AWM4"/>
<evidence type="ECO:0000313" key="1">
    <source>
        <dbReference type="EMBL" id="AHI58134.1"/>
    </source>
</evidence>
<reference evidence="1 2" key="1">
    <citation type="submission" date="2013-09" db="EMBL/GenBank/DDBJ databases">
        <title>Complete genome sequence of Spiroplasma mirum suckling mouse cataract agent.</title>
        <authorList>
            <person name="Landry C.A."/>
            <person name="Bastian F.O."/>
            <person name="Thune R.L."/>
        </authorList>
    </citation>
    <scope>NUCLEOTIDE SEQUENCE [LARGE SCALE GENOMIC DNA]</scope>
    <source>
        <strain evidence="1 2">SMCA</strain>
    </source>
</reference>
<protein>
    <submittedName>
        <fullName evidence="1">Uncharacterized protein</fullName>
    </submittedName>
</protein>
<proteinExistence type="predicted"/>
<evidence type="ECO:0000313" key="2">
    <source>
        <dbReference type="Proteomes" id="UP000019260"/>
    </source>
</evidence>
<keyword evidence="2" id="KW-1185">Reference proteome</keyword>
<dbReference type="STRING" id="838561.P344_04030"/>
<dbReference type="EMBL" id="CP006720">
    <property type="protein sequence ID" value="AHI58134.1"/>
    <property type="molecule type" value="Genomic_DNA"/>
</dbReference>
<gene>
    <name evidence="1" type="ORF">P344_04030</name>
</gene>
<dbReference type="KEGG" id="smia:P344_04030"/>
<sequence length="50" mass="5561">MRSINANGNLTVKVKGKLLTFKIDQEIPLPMSLLSNLIVPILIRGWLEAT</sequence>
<name>W6AWM4_9MOLU</name>
<accession>W6AWM4</accession>
<dbReference type="Proteomes" id="UP000019260">
    <property type="component" value="Chromosome"/>
</dbReference>
<dbReference type="HOGENOM" id="CLU_3122830_0_0_14"/>